<reference evidence="1 2" key="1">
    <citation type="submission" date="2021-01" db="EMBL/GenBank/DDBJ databases">
        <title>Whole genome shotgun sequence of Verrucosispora qiuiae NBRC 106684.</title>
        <authorList>
            <person name="Komaki H."/>
            <person name="Tamura T."/>
        </authorList>
    </citation>
    <scope>NUCLEOTIDE SEQUENCE [LARGE SCALE GENOMIC DNA]</scope>
    <source>
        <strain evidence="1 2">NBRC 106684</strain>
    </source>
</reference>
<evidence type="ECO:0000313" key="2">
    <source>
        <dbReference type="Proteomes" id="UP000653076"/>
    </source>
</evidence>
<gene>
    <name evidence="1" type="ORF">Vqi01_06580</name>
</gene>
<sequence>MSTLPTLPVCGRPATIRIEAYSPLDGQPYGTLDASVYVCPSHADQTATALQEAGFAVHRLAGGDGTTKRCGDGLDATDPADIRTLTAPAAPAELPFTLPACEQPATIRIEAYSTAPGEPTGSLDASIYACGPHVDDILATIRAADMNPYRVLLAPDSAPRVCGYVHVFATGRLSGHPAWCDLSNCERRREHCSPVVEVDGVHREPLIIHVMLIQSVRPGAVPMLSMTVVDGGGRAPVPVSEHMMMPLDQAAVLADKIRSLIDAAIGGAR</sequence>
<dbReference type="EMBL" id="BOPC01000009">
    <property type="protein sequence ID" value="GIJ25496.1"/>
    <property type="molecule type" value="Genomic_DNA"/>
</dbReference>
<name>A0ABQ4J5R1_9ACTN</name>
<dbReference type="RefSeq" id="WP_204032822.1">
    <property type="nucleotide sequence ID" value="NZ_BOPC01000009.1"/>
</dbReference>
<proteinExistence type="predicted"/>
<dbReference type="Proteomes" id="UP000653076">
    <property type="component" value="Unassembled WGS sequence"/>
</dbReference>
<accession>A0ABQ4J5R1</accession>
<organism evidence="1 2">
    <name type="scientific">Micromonospora qiuiae</name>
    <dbReference type="NCBI Taxonomy" id="502268"/>
    <lineage>
        <taxon>Bacteria</taxon>
        <taxon>Bacillati</taxon>
        <taxon>Actinomycetota</taxon>
        <taxon>Actinomycetes</taxon>
        <taxon>Micromonosporales</taxon>
        <taxon>Micromonosporaceae</taxon>
        <taxon>Micromonospora</taxon>
    </lineage>
</organism>
<evidence type="ECO:0000313" key="1">
    <source>
        <dbReference type="EMBL" id="GIJ25496.1"/>
    </source>
</evidence>
<protein>
    <submittedName>
        <fullName evidence="1">Uncharacterized protein</fullName>
    </submittedName>
</protein>
<comment type="caution">
    <text evidence="1">The sequence shown here is derived from an EMBL/GenBank/DDBJ whole genome shotgun (WGS) entry which is preliminary data.</text>
</comment>
<keyword evidence="2" id="KW-1185">Reference proteome</keyword>